<sequence length="175" mass="19160">MSTKKKSRRPLETSKKAHEQAIADTYNGQRLDDLLAKILRSIELGKSSKGELPDKIWIKQQFAIGVNDVTRLLERMPQGDTVVDAPYEISCPGKSMRRSPLNSLQAVLVAADCNPKWLTKHIPILASSRMVPVILVKDGKCASLRLGALLNLKTALAIGVKARGSCINAAVEEFL</sequence>
<feature type="compositionally biased region" description="Basic and acidic residues" evidence="1">
    <location>
        <begin position="9"/>
        <end position="20"/>
    </location>
</feature>
<dbReference type="EMBL" id="JBBWWQ010000013">
    <property type="protein sequence ID" value="KAK8933800.1"/>
    <property type="molecule type" value="Genomic_DNA"/>
</dbReference>
<feature type="domain" description="Ribosomal protein eL8/eL30/eS12/Gadd45" evidence="2">
    <location>
        <begin position="103"/>
        <end position="160"/>
    </location>
</feature>
<name>A0AAP0B9U1_9ASPA</name>
<protein>
    <recommendedName>
        <fullName evidence="2">Ribosomal protein eL8/eL30/eS12/Gadd45 domain-containing protein</fullName>
    </recommendedName>
</protein>
<proteinExistence type="predicted"/>
<reference evidence="3 4" key="1">
    <citation type="journal article" date="2022" name="Nat. Plants">
        <title>Genomes of leafy and leafless Platanthera orchids illuminate the evolution of mycoheterotrophy.</title>
        <authorList>
            <person name="Li M.H."/>
            <person name="Liu K.W."/>
            <person name="Li Z."/>
            <person name="Lu H.C."/>
            <person name="Ye Q.L."/>
            <person name="Zhang D."/>
            <person name="Wang J.Y."/>
            <person name="Li Y.F."/>
            <person name="Zhong Z.M."/>
            <person name="Liu X."/>
            <person name="Yu X."/>
            <person name="Liu D.K."/>
            <person name="Tu X.D."/>
            <person name="Liu B."/>
            <person name="Hao Y."/>
            <person name="Liao X.Y."/>
            <person name="Jiang Y.T."/>
            <person name="Sun W.H."/>
            <person name="Chen J."/>
            <person name="Chen Y.Q."/>
            <person name="Ai Y."/>
            <person name="Zhai J.W."/>
            <person name="Wu S.S."/>
            <person name="Zhou Z."/>
            <person name="Hsiao Y.Y."/>
            <person name="Wu W.L."/>
            <person name="Chen Y.Y."/>
            <person name="Lin Y.F."/>
            <person name="Hsu J.L."/>
            <person name="Li C.Y."/>
            <person name="Wang Z.W."/>
            <person name="Zhao X."/>
            <person name="Zhong W.Y."/>
            <person name="Ma X.K."/>
            <person name="Ma L."/>
            <person name="Huang J."/>
            <person name="Chen G.Z."/>
            <person name="Huang M.Z."/>
            <person name="Huang L."/>
            <person name="Peng D.H."/>
            <person name="Luo Y.B."/>
            <person name="Zou S.Q."/>
            <person name="Chen S.P."/>
            <person name="Lan S."/>
            <person name="Tsai W.C."/>
            <person name="Van de Peer Y."/>
            <person name="Liu Z.J."/>
        </authorList>
    </citation>
    <scope>NUCLEOTIDE SEQUENCE [LARGE SCALE GENOMIC DNA]</scope>
    <source>
        <strain evidence="3">Lor287</strain>
    </source>
</reference>
<dbReference type="PANTHER" id="PTHR47903">
    <property type="entry name" value="OS07G0636400 PROTEIN"/>
    <property type="match status" value="1"/>
</dbReference>
<dbReference type="InterPro" id="IPR029064">
    <property type="entry name" value="Ribosomal_eL30-like_sf"/>
</dbReference>
<evidence type="ECO:0000313" key="4">
    <source>
        <dbReference type="Proteomes" id="UP001418222"/>
    </source>
</evidence>
<feature type="region of interest" description="Disordered" evidence="1">
    <location>
        <begin position="1"/>
        <end position="20"/>
    </location>
</feature>
<accession>A0AAP0B9U1</accession>
<dbReference type="PANTHER" id="PTHR47903:SF2">
    <property type="entry name" value="OS07G0636400 PROTEIN"/>
    <property type="match status" value="1"/>
</dbReference>
<dbReference type="Proteomes" id="UP001418222">
    <property type="component" value="Unassembled WGS sequence"/>
</dbReference>
<dbReference type="AlphaFoldDB" id="A0AAP0B9U1"/>
<dbReference type="Gene3D" id="3.30.1330.30">
    <property type="match status" value="1"/>
</dbReference>
<comment type="caution">
    <text evidence="3">The sequence shown here is derived from an EMBL/GenBank/DDBJ whole genome shotgun (WGS) entry which is preliminary data.</text>
</comment>
<keyword evidence="4" id="KW-1185">Reference proteome</keyword>
<dbReference type="Pfam" id="PF01248">
    <property type="entry name" value="Ribosomal_L7Ae"/>
    <property type="match status" value="1"/>
</dbReference>
<gene>
    <name evidence="3" type="ORF">KSP39_PZI015523</name>
</gene>
<evidence type="ECO:0000313" key="3">
    <source>
        <dbReference type="EMBL" id="KAK8933800.1"/>
    </source>
</evidence>
<evidence type="ECO:0000256" key="1">
    <source>
        <dbReference type="SAM" id="MobiDB-lite"/>
    </source>
</evidence>
<dbReference type="InterPro" id="IPR004038">
    <property type="entry name" value="Ribosomal_eL8/eL30/eS12/Gad45"/>
</dbReference>
<organism evidence="3 4">
    <name type="scientific">Platanthera zijinensis</name>
    <dbReference type="NCBI Taxonomy" id="2320716"/>
    <lineage>
        <taxon>Eukaryota</taxon>
        <taxon>Viridiplantae</taxon>
        <taxon>Streptophyta</taxon>
        <taxon>Embryophyta</taxon>
        <taxon>Tracheophyta</taxon>
        <taxon>Spermatophyta</taxon>
        <taxon>Magnoliopsida</taxon>
        <taxon>Liliopsida</taxon>
        <taxon>Asparagales</taxon>
        <taxon>Orchidaceae</taxon>
        <taxon>Orchidoideae</taxon>
        <taxon>Orchideae</taxon>
        <taxon>Orchidinae</taxon>
        <taxon>Platanthera</taxon>
    </lineage>
</organism>
<evidence type="ECO:0000259" key="2">
    <source>
        <dbReference type="Pfam" id="PF01248"/>
    </source>
</evidence>
<dbReference type="SUPFAM" id="SSF55315">
    <property type="entry name" value="L30e-like"/>
    <property type="match status" value="1"/>
</dbReference>